<feature type="region of interest" description="Disordered" evidence="2">
    <location>
        <begin position="361"/>
        <end position="389"/>
    </location>
</feature>
<dbReference type="PANTHER" id="PTHR11937">
    <property type="entry name" value="ACTIN"/>
    <property type="match status" value="1"/>
</dbReference>
<evidence type="ECO:0000256" key="1">
    <source>
        <dbReference type="RuleBase" id="RU000487"/>
    </source>
</evidence>
<dbReference type="GO" id="GO:0031011">
    <property type="term" value="C:Ino80 complex"/>
    <property type="evidence" value="ECO:0007669"/>
    <property type="project" value="EnsemblFungi"/>
</dbReference>
<dbReference type="InterPro" id="IPR004000">
    <property type="entry name" value="Actin"/>
</dbReference>
<dbReference type="SMART" id="SM00268">
    <property type="entry name" value="ACTIN"/>
    <property type="match status" value="1"/>
</dbReference>
<dbReference type="GO" id="GO:0030234">
    <property type="term" value="F:enzyme regulator activity"/>
    <property type="evidence" value="ECO:0007669"/>
    <property type="project" value="EnsemblFungi"/>
</dbReference>
<dbReference type="VEuPathDB" id="FungiDB:HGUI_00347"/>
<comment type="similarity">
    <text evidence="1">Belongs to the actin family.</text>
</comment>
<dbReference type="SUPFAM" id="SSF53067">
    <property type="entry name" value="Actin-like ATPase domain"/>
    <property type="match status" value="2"/>
</dbReference>
<evidence type="ECO:0000313" key="3">
    <source>
        <dbReference type="EMBL" id="SGZ38147.1"/>
    </source>
</evidence>
<dbReference type="Proteomes" id="UP000183365">
    <property type="component" value="Unassembled WGS sequence"/>
</dbReference>
<dbReference type="EMBL" id="FQNF01000004">
    <property type="protein sequence ID" value="SGZ38147.1"/>
    <property type="molecule type" value="Genomic_DNA"/>
</dbReference>
<dbReference type="InterPro" id="IPR043129">
    <property type="entry name" value="ATPase_NBD"/>
</dbReference>
<accession>A0A1L0AZL7</accession>
<gene>
    <name evidence="3" type="ORF">HGUI_00347</name>
</gene>
<protein>
    <submittedName>
        <fullName evidence="3">Related to Actin-related protein 5</fullName>
    </submittedName>
</protein>
<name>A0A1L0AZL7_9ASCO</name>
<dbReference type="GO" id="GO:0006338">
    <property type="term" value="P:chromatin remodeling"/>
    <property type="evidence" value="ECO:0007669"/>
    <property type="project" value="EnsemblFungi"/>
</dbReference>
<organism evidence="3 4">
    <name type="scientific">Hanseniaspora guilliermondii</name>
    <dbReference type="NCBI Taxonomy" id="56406"/>
    <lineage>
        <taxon>Eukaryota</taxon>
        <taxon>Fungi</taxon>
        <taxon>Dikarya</taxon>
        <taxon>Ascomycota</taxon>
        <taxon>Saccharomycotina</taxon>
        <taxon>Saccharomycetes</taxon>
        <taxon>Saccharomycodales</taxon>
        <taxon>Saccharomycodaceae</taxon>
        <taxon>Hanseniaspora</taxon>
    </lineage>
</organism>
<dbReference type="Gene3D" id="3.30.420.40">
    <property type="match status" value="2"/>
</dbReference>
<dbReference type="Pfam" id="PF00022">
    <property type="entry name" value="Actin"/>
    <property type="match status" value="2"/>
</dbReference>
<dbReference type="InterPro" id="IPR018181">
    <property type="entry name" value="Heat_shock_70_CS"/>
</dbReference>
<feature type="compositionally biased region" description="Acidic residues" evidence="2">
    <location>
        <begin position="366"/>
        <end position="376"/>
    </location>
</feature>
<sequence length="739" mass="86312">MSKENLVFMPEVDTLSKPVKYQSIDTNNVPLAIDFGTYEVKAGVDNGNPLLRMPNLIAKVRDRNNSITYSVIGNDLHLNSSFIKDAKSPFTDGFISNWEYTELIMDSVIGNLFKNGNEHPVLLNEPLFQFKNQRSNWYELMFESYQGINQLSLGVDSLFSYYNLKDQKEPKNGLIVNIGHSSTNIIPFIKNIPDLENCQKLDITGDALTKYLSRSLFLKYNLNFTDHQIEKLFHDHSYVAKDYYKEVNDVLHNVEYLNRRDITVQLDYKEPEVVVKSEEQLRIEHEKKIKSGIRLQEQAKMKREQKLLEKQNDYLYYTTLLENEWKDLSKPELIRALENAGFDDEADFKKYMKSLETSIARASKEDGDDDNEDDLQPPETTLIDIPDNELSPEDLKKKRMQKLQLAGYKARQQNKLEKQAREEEKQRLIDLDNKWREQDLKSWLKDKHEKLNRLLQSRKEKIHLKKELKDRKSAINQQKMKNLTSLVDETENDKKEGVNKRNRLAVTLDNDPNDTFGANDNDWDIYNKKVLDDPAKIDELMELEFKEIVKLEDMLLQYDINFLKKHTLDYKVQNSWKQSIMHRFLRGANKFNDTLKEHNQIHLNVERFKTPEILFYPHIAGSQYLGISDVCRDLISGGKTARLSNEQLEMCQNIYLTGGVSKIPGIKQRIVADFESWLPTGTPVDVKQSRTPDLDCYNGMLKYSKCDGYSRSVISKEEYREHGPEYIKEHLLGNTIEKD</sequence>
<keyword evidence="4" id="KW-1185">Reference proteome</keyword>
<proteinExistence type="inferred from homology"/>
<reference evidence="4" key="1">
    <citation type="submission" date="2016-11" db="EMBL/GenBank/DDBJ databases">
        <authorList>
            <person name="Guldener U."/>
        </authorList>
    </citation>
    <scope>NUCLEOTIDE SEQUENCE [LARGE SCALE GENOMIC DNA]</scope>
</reference>
<dbReference type="PROSITE" id="PS01036">
    <property type="entry name" value="HSP70_3"/>
    <property type="match status" value="1"/>
</dbReference>
<dbReference type="OrthoDB" id="7340501at2759"/>
<evidence type="ECO:0000313" key="4">
    <source>
        <dbReference type="Proteomes" id="UP000183365"/>
    </source>
</evidence>
<evidence type="ECO:0000256" key="2">
    <source>
        <dbReference type="SAM" id="MobiDB-lite"/>
    </source>
</evidence>
<dbReference type="AlphaFoldDB" id="A0A1L0AZL7"/>